<feature type="chain" id="PRO_5046734354" description="Cerato-platanin" evidence="1">
    <location>
        <begin position="19"/>
        <end position="126"/>
    </location>
</feature>
<name>A0ABR2UJ46_9PEZI</name>
<evidence type="ECO:0000313" key="2">
    <source>
        <dbReference type="EMBL" id="KAK9414510.1"/>
    </source>
</evidence>
<dbReference type="Proteomes" id="UP001408356">
    <property type="component" value="Unassembled WGS sequence"/>
</dbReference>
<protein>
    <recommendedName>
        <fullName evidence="4">Cerato-platanin</fullName>
    </recommendedName>
</protein>
<sequence length="126" mass="13057">MIFSRVASLALIAGLTKACEQCVHPGNFTGSVAWYTNTSNICLGELPTIAAATPHHFWDPRDEAPCGMAITVTNPNTGKSIVAIVAGQDETLAGDNLLLTTAGLAGLAPDANPNHVPAAVEWTFNG</sequence>
<dbReference type="EMBL" id="JARVKF010000426">
    <property type="protein sequence ID" value="KAK9414510.1"/>
    <property type="molecule type" value="Genomic_DNA"/>
</dbReference>
<comment type="caution">
    <text evidence="2">The sequence shown here is derived from an EMBL/GenBank/DDBJ whole genome shotgun (WGS) entry which is preliminary data.</text>
</comment>
<evidence type="ECO:0008006" key="4">
    <source>
        <dbReference type="Google" id="ProtNLM"/>
    </source>
</evidence>
<organism evidence="2 3">
    <name type="scientific">Seiridium unicorne</name>
    <dbReference type="NCBI Taxonomy" id="138068"/>
    <lineage>
        <taxon>Eukaryota</taxon>
        <taxon>Fungi</taxon>
        <taxon>Dikarya</taxon>
        <taxon>Ascomycota</taxon>
        <taxon>Pezizomycotina</taxon>
        <taxon>Sordariomycetes</taxon>
        <taxon>Xylariomycetidae</taxon>
        <taxon>Amphisphaeriales</taxon>
        <taxon>Sporocadaceae</taxon>
        <taxon>Seiridium</taxon>
    </lineage>
</organism>
<gene>
    <name evidence="2" type="ORF">SUNI508_11220</name>
</gene>
<keyword evidence="1" id="KW-0732">Signal</keyword>
<keyword evidence="3" id="KW-1185">Reference proteome</keyword>
<proteinExistence type="predicted"/>
<feature type="signal peptide" evidence="1">
    <location>
        <begin position="1"/>
        <end position="18"/>
    </location>
</feature>
<accession>A0ABR2UJ46</accession>
<evidence type="ECO:0000313" key="3">
    <source>
        <dbReference type="Proteomes" id="UP001408356"/>
    </source>
</evidence>
<reference evidence="2 3" key="1">
    <citation type="journal article" date="2024" name="J. Plant Pathol.">
        <title>Sequence and assembly of the genome of Seiridium unicorne, isolate CBS 538.82, causal agent of cypress canker disease.</title>
        <authorList>
            <person name="Scali E."/>
            <person name="Rocca G.D."/>
            <person name="Danti R."/>
            <person name="Garbelotto M."/>
            <person name="Barberini S."/>
            <person name="Baroncelli R."/>
            <person name="Emiliani G."/>
        </authorList>
    </citation>
    <scope>NUCLEOTIDE SEQUENCE [LARGE SCALE GENOMIC DNA]</scope>
    <source>
        <strain evidence="2 3">BM-138-508</strain>
    </source>
</reference>
<evidence type="ECO:0000256" key="1">
    <source>
        <dbReference type="SAM" id="SignalP"/>
    </source>
</evidence>